<reference evidence="1 2" key="1">
    <citation type="submission" date="2014-06" db="EMBL/GenBank/DDBJ databases">
        <title>Evolutionary Origins and Diversification of the Mycorrhizal Mutualists.</title>
        <authorList>
            <consortium name="DOE Joint Genome Institute"/>
            <consortium name="Mycorrhizal Genomics Consortium"/>
            <person name="Kohler A."/>
            <person name="Kuo A."/>
            <person name="Nagy L.G."/>
            <person name="Floudas D."/>
            <person name="Copeland A."/>
            <person name="Barry K.W."/>
            <person name="Cichocki N."/>
            <person name="Veneault-Fourrey C."/>
            <person name="LaButti K."/>
            <person name="Lindquist E.A."/>
            <person name="Lipzen A."/>
            <person name="Lundell T."/>
            <person name="Morin E."/>
            <person name="Murat C."/>
            <person name="Riley R."/>
            <person name="Ohm R."/>
            <person name="Sun H."/>
            <person name="Tunlid A."/>
            <person name="Henrissat B."/>
            <person name="Grigoriev I.V."/>
            <person name="Hibbett D.S."/>
            <person name="Martin F."/>
        </authorList>
    </citation>
    <scope>NUCLEOTIDE SEQUENCE [LARGE SCALE GENOMIC DNA]</scope>
    <source>
        <strain evidence="1 2">SS14</strain>
    </source>
</reference>
<dbReference type="AlphaFoldDB" id="A0A0C9W1G5"/>
<dbReference type="HOGENOM" id="CLU_2484782_0_0_1"/>
<name>A0A0C9W1G5_SPHS4</name>
<gene>
    <name evidence="1" type="ORF">M422DRAFT_251801</name>
</gene>
<protein>
    <recommendedName>
        <fullName evidence="3">BTB domain-containing protein</fullName>
    </recommendedName>
</protein>
<dbReference type="OrthoDB" id="2799068at2759"/>
<evidence type="ECO:0000313" key="2">
    <source>
        <dbReference type="Proteomes" id="UP000054279"/>
    </source>
</evidence>
<dbReference type="EMBL" id="KN837115">
    <property type="protein sequence ID" value="KIJ44816.1"/>
    <property type="molecule type" value="Genomic_DNA"/>
</dbReference>
<accession>A0A0C9W1G5</accession>
<evidence type="ECO:0008006" key="3">
    <source>
        <dbReference type="Google" id="ProtNLM"/>
    </source>
</evidence>
<evidence type="ECO:0000313" key="1">
    <source>
        <dbReference type="EMBL" id="KIJ44816.1"/>
    </source>
</evidence>
<sequence>MFAVASPIQGSETFEGVSVVRVSDKAGDLEEFLSMIYGYKLLDILCYGSFESVLRIADKYMANELREEYLKQLERLLPTTLEQYDTA</sequence>
<organism evidence="1 2">
    <name type="scientific">Sphaerobolus stellatus (strain SS14)</name>
    <dbReference type="NCBI Taxonomy" id="990650"/>
    <lineage>
        <taxon>Eukaryota</taxon>
        <taxon>Fungi</taxon>
        <taxon>Dikarya</taxon>
        <taxon>Basidiomycota</taxon>
        <taxon>Agaricomycotina</taxon>
        <taxon>Agaricomycetes</taxon>
        <taxon>Phallomycetidae</taxon>
        <taxon>Geastrales</taxon>
        <taxon>Sphaerobolaceae</taxon>
        <taxon>Sphaerobolus</taxon>
    </lineage>
</organism>
<dbReference type="Proteomes" id="UP000054279">
    <property type="component" value="Unassembled WGS sequence"/>
</dbReference>
<proteinExistence type="predicted"/>
<keyword evidence="2" id="KW-1185">Reference proteome</keyword>